<dbReference type="AlphaFoldDB" id="A0AAV1EY61"/>
<organism evidence="1 2">
    <name type="scientific">Xyrichtys novacula</name>
    <name type="common">Pearly razorfish</name>
    <name type="synonym">Hemipteronotus novacula</name>
    <dbReference type="NCBI Taxonomy" id="13765"/>
    <lineage>
        <taxon>Eukaryota</taxon>
        <taxon>Metazoa</taxon>
        <taxon>Chordata</taxon>
        <taxon>Craniata</taxon>
        <taxon>Vertebrata</taxon>
        <taxon>Euteleostomi</taxon>
        <taxon>Actinopterygii</taxon>
        <taxon>Neopterygii</taxon>
        <taxon>Teleostei</taxon>
        <taxon>Neoteleostei</taxon>
        <taxon>Acanthomorphata</taxon>
        <taxon>Eupercaria</taxon>
        <taxon>Labriformes</taxon>
        <taxon>Labridae</taxon>
        <taxon>Xyrichtys</taxon>
    </lineage>
</organism>
<evidence type="ECO:0000313" key="2">
    <source>
        <dbReference type="Proteomes" id="UP001178508"/>
    </source>
</evidence>
<proteinExistence type="predicted"/>
<reference evidence="1" key="1">
    <citation type="submission" date="2023-08" db="EMBL/GenBank/DDBJ databases">
        <authorList>
            <person name="Alioto T."/>
            <person name="Alioto T."/>
            <person name="Gomez Garrido J."/>
        </authorList>
    </citation>
    <scope>NUCLEOTIDE SEQUENCE</scope>
</reference>
<evidence type="ECO:0000313" key="1">
    <source>
        <dbReference type="EMBL" id="CAJ1053605.1"/>
    </source>
</evidence>
<dbReference type="EMBL" id="OY660866">
    <property type="protein sequence ID" value="CAJ1053605.1"/>
    <property type="molecule type" value="Genomic_DNA"/>
</dbReference>
<sequence>MDVLSETRAKKRKNSGEKKGECCGVRAFLRMCLCHPSASQIHHLLIPGHRRSVWEDKYQHSALSFPSYTPPLITSQCASVSKAREPTEKRSGGKERVSLYLTPISITHYKYMYNVL</sequence>
<gene>
    <name evidence="1" type="ORF">XNOV1_A007372</name>
</gene>
<protein>
    <submittedName>
        <fullName evidence="1">Uncharacterized protein</fullName>
    </submittedName>
</protein>
<accession>A0AAV1EY61</accession>
<dbReference type="Proteomes" id="UP001178508">
    <property type="component" value="Chromosome 3"/>
</dbReference>
<name>A0AAV1EY61_XYRNO</name>
<keyword evidence="2" id="KW-1185">Reference proteome</keyword>